<dbReference type="RefSeq" id="WP_054838602.1">
    <property type="nucleotide sequence ID" value="NZ_BBBY01000013.1"/>
</dbReference>
<gene>
    <name evidence="1" type="ORF">GC250_10470</name>
</gene>
<sequence length="306" mass="35367">MYTLVYSPDERKVKLTCNGYQINESVPEIFSRCFNIKKIICVDDSIEGCLKPDLREIYNEVQAPAIIVIPDNGKLSALMMSLSFMLESKVFILDHETLKEFDLTFKNVITAIKLMDDRLLGNLYPELRQALWYFRNGISFLAIKELENLKNSNDPLIRQVISSLGMPEGDDVKKVEWLISQYMRAGYYDKAISLGRELPIVYCMAKRGYGKLQFIEGDKKSVYMTCRRAVRKVLREEYPDFLDLRNYIMHTGLSGSFDIELKDGYIYLDEKRKNMIKEENVKDVASRVVSLAKEIHAKAEEMISGE</sequence>
<protein>
    <submittedName>
        <fullName evidence="1">Uncharacterized protein</fullName>
    </submittedName>
</protein>
<dbReference type="AlphaFoldDB" id="A0A6A9QRB3"/>
<dbReference type="Proteomes" id="UP000470772">
    <property type="component" value="Unassembled WGS sequence"/>
</dbReference>
<proteinExistence type="predicted"/>
<reference evidence="1 2" key="1">
    <citation type="submission" date="2019-10" db="EMBL/GenBank/DDBJ databases">
        <title>Sequencing and Assembly of Multiple Reported Metal-Biooxidizing Members of the Extremely Thermoacidophilic Archaeal Family Sulfolobaceae.</title>
        <authorList>
            <person name="Counts J.A."/>
            <person name="Kelly R.M."/>
        </authorList>
    </citation>
    <scope>NUCLEOTIDE SEQUENCE [LARGE SCALE GENOMIC DNA]</scope>
    <source>
        <strain evidence="1 2">DSM 6482</strain>
    </source>
</reference>
<name>A0A6A9QRB3_SULME</name>
<accession>A0A6A9QRB3</accession>
<dbReference type="EMBL" id="WGGD01000005">
    <property type="protein sequence ID" value="MUN29845.1"/>
    <property type="molecule type" value="Genomic_DNA"/>
</dbReference>
<organism evidence="1 2">
    <name type="scientific">Sulfuracidifex metallicus DSM 6482 = JCM 9184</name>
    <dbReference type="NCBI Taxonomy" id="523847"/>
    <lineage>
        <taxon>Archaea</taxon>
        <taxon>Thermoproteota</taxon>
        <taxon>Thermoprotei</taxon>
        <taxon>Sulfolobales</taxon>
        <taxon>Sulfolobaceae</taxon>
        <taxon>Sulfuracidifex</taxon>
    </lineage>
</organism>
<evidence type="ECO:0000313" key="2">
    <source>
        <dbReference type="Proteomes" id="UP000470772"/>
    </source>
</evidence>
<dbReference type="OrthoDB" id="380053at2157"/>
<comment type="caution">
    <text evidence="1">The sequence shown here is derived from an EMBL/GenBank/DDBJ whole genome shotgun (WGS) entry which is preliminary data.</text>
</comment>
<evidence type="ECO:0000313" key="1">
    <source>
        <dbReference type="EMBL" id="MUN29845.1"/>
    </source>
</evidence>
<keyword evidence="2" id="KW-1185">Reference proteome</keyword>